<sequence>MAQVLEETLGDLVQEPEAVAGVVIPEMQRRLETVTGALQLAGWTHEELLTSSSCFGPMCPGSGGTVISFFHLTSSKKYEARSCKTEFNA</sequence>
<organism evidence="1 2">
    <name type="scientific">Dreissena polymorpha</name>
    <name type="common">Zebra mussel</name>
    <name type="synonym">Mytilus polymorpha</name>
    <dbReference type="NCBI Taxonomy" id="45954"/>
    <lineage>
        <taxon>Eukaryota</taxon>
        <taxon>Metazoa</taxon>
        <taxon>Spiralia</taxon>
        <taxon>Lophotrochozoa</taxon>
        <taxon>Mollusca</taxon>
        <taxon>Bivalvia</taxon>
        <taxon>Autobranchia</taxon>
        <taxon>Heteroconchia</taxon>
        <taxon>Euheterodonta</taxon>
        <taxon>Imparidentia</taxon>
        <taxon>Neoheterodontei</taxon>
        <taxon>Myida</taxon>
        <taxon>Dreissenoidea</taxon>
        <taxon>Dreissenidae</taxon>
        <taxon>Dreissena</taxon>
    </lineage>
</organism>
<reference evidence="1" key="2">
    <citation type="submission" date="2020-11" db="EMBL/GenBank/DDBJ databases">
        <authorList>
            <person name="McCartney M.A."/>
            <person name="Auch B."/>
            <person name="Kono T."/>
            <person name="Mallez S."/>
            <person name="Becker A."/>
            <person name="Gohl D.M."/>
            <person name="Silverstein K.A.T."/>
            <person name="Koren S."/>
            <person name="Bechman K.B."/>
            <person name="Herman A."/>
            <person name="Abrahante J.E."/>
            <person name="Garbe J."/>
        </authorList>
    </citation>
    <scope>NUCLEOTIDE SEQUENCE</scope>
    <source>
        <strain evidence="1">Duluth1</strain>
        <tissue evidence="1">Whole animal</tissue>
    </source>
</reference>
<comment type="caution">
    <text evidence="1">The sequence shown here is derived from an EMBL/GenBank/DDBJ whole genome shotgun (WGS) entry which is preliminary data.</text>
</comment>
<evidence type="ECO:0000313" key="1">
    <source>
        <dbReference type="EMBL" id="KAH3895743.1"/>
    </source>
</evidence>
<dbReference type="AlphaFoldDB" id="A0A9D4NFU8"/>
<proteinExistence type="predicted"/>
<protein>
    <submittedName>
        <fullName evidence="1">Uncharacterized protein</fullName>
    </submittedName>
</protein>
<dbReference type="Proteomes" id="UP000828390">
    <property type="component" value="Unassembled WGS sequence"/>
</dbReference>
<reference evidence="1" key="1">
    <citation type="journal article" date="2019" name="bioRxiv">
        <title>The Genome of the Zebra Mussel, Dreissena polymorpha: A Resource for Invasive Species Research.</title>
        <authorList>
            <person name="McCartney M.A."/>
            <person name="Auch B."/>
            <person name="Kono T."/>
            <person name="Mallez S."/>
            <person name="Zhang Y."/>
            <person name="Obille A."/>
            <person name="Becker A."/>
            <person name="Abrahante J.E."/>
            <person name="Garbe J."/>
            <person name="Badalamenti J.P."/>
            <person name="Herman A."/>
            <person name="Mangelson H."/>
            <person name="Liachko I."/>
            <person name="Sullivan S."/>
            <person name="Sone E.D."/>
            <person name="Koren S."/>
            <person name="Silverstein K.A.T."/>
            <person name="Beckman K.B."/>
            <person name="Gohl D.M."/>
        </authorList>
    </citation>
    <scope>NUCLEOTIDE SEQUENCE</scope>
    <source>
        <strain evidence="1">Duluth1</strain>
        <tissue evidence="1">Whole animal</tissue>
    </source>
</reference>
<accession>A0A9D4NFU8</accession>
<keyword evidence="2" id="KW-1185">Reference proteome</keyword>
<gene>
    <name evidence="1" type="ORF">DPMN_019908</name>
</gene>
<evidence type="ECO:0000313" key="2">
    <source>
        <dbReference type="Proteomes" id="UP000828390"/>
    </source>
</evidence>
<name>A0A9D4NFU8_DREPO</name>
<dbReference type="EMBL" id="JAIWYP010000001">
    <property type="protein sequence ID" value="KAH3895743.1"/>
    <property type="molecule type" value="Genomic_DNA"/>
</dbReference>